<sequence>MEQKGAIYSVLTGGLGNQLFVIYTCMGKAIYENVEYFFIGEYDKNKGNISLHRKTYWETPIFKNISNHVRKFEDLNVYSLIEESKIGYVTELPSLKYCNDKNIMLLNGYWQCYLFFDKYKKEINNVLGISKITYNLKSKLPSTNKVLCSMHFRIGDYKKIQKRHPIMPLEYYKNALNHIVEHEKRDIMVLWYCHSPDITHVNNEYIVKLSSMFEQIEFKKLDKLDKLDKMDKLDKLDKLDNAYEELLLVSLCNHNIIANSTFSWWSAYLNNNANKIVCYPETWYGNNITNNEITNEQNKTRMFPKQWIKITFNYVEQQEKKRNNCVRRKVR</sequence>
<keyword evidence="1" id="KW-0328">Glycosyltransferase</keyword>
<evidence type="ECO:0000256" key="2">
    <source>
        <dbReference type="ARBA" id="ARBA00022679"/>
    </source>
</evidence>
<dbReference type="InterPro" id="IPR002516">
    <property type="entry name" value="Glyco_trans_11"/>
</dbReference>
<proteinExistence type="predicted"/>
<protein>
    <recommendedName>
        <fullName evidence="4">Glycosyl transferase family 11</fullName>
    </recommendedName>
</protein>
<name>A0A6C0J1T4_9ZZZZ</name>
<evidence type="ECO:0000313" key="3">
    <source>
        <dbReference type="EMBL" id="QHT99618.1"/>
    </source>
</evidence>
<evidence type="ECO:0000256" key="1">
    <source>
        <dbReference type="ARBA" id="ARBA00022676"/>
    </source>
</evidence>
<dbReference type="GO" id="GO:0016020">
    <property type="term" value="C:membrane"/>
    <property type="evidence" value="ECO:0007669"/>
    <property type="project" value="InterPro"/>
</dbReference>
<accession>A0A6C0J1T4</accession>
<dbReference type="GO" id="GO:0008107">
    <property type="term" value="F:galactoside 2-alpha-L-fucosyltransferase activity"/>
    <property type="evidence" value="ECO:0007669"/>
    <property type="project" value="InterPro"/>
</dbReference>
<dbReference type="EMBL" id="MN740311">
    <property type="protein sequence ID" value="QHT99618.1"/>
    <property type="molecule type" value="Genomic_DNA"/>
</dbReference>
<dbReference type="GO" id="GO:0005975">
    <property type="term" value="P:carbohydrate metabolic process"/>
    <property type="evidence" value="ECO:0007669"/>
    <property type="project" value="InterPro"/>
</dbReference>
<reference evidence="3" key="1">
    <citation type="journal article" date="2020" name="Nature">
        <title>Giant virus diversity and host interactions through global metagenomics.</title>
        <authorList>
            <person name="Schulz F."/>
            <person name="Roux S."/>
            <person name="Paez-Espino D."/>
            <person name="Jungbluth S."/>
            <person name="Walsh D.A."/>
            <person name="Denef V.J."/>
            <person name="McMahon K.D."/>
            <person name="Konstantinidis K.T."/>
            <person name="Eloe-Fadrosh E.A."/>
            <person name="Kyrpides N.C."/>
            <person name="Woyke T."/>
        </authorList>
    </citation>
    <scope>NUCLEOTIDE SEQUENCE</scope>
    <source>
        <strain evidence="3">GVMAG-M-3300025727-45</strain>
    </source>
</reference>
<evidence type="ECO:0008006" key="4">
    <source>
        <dbReference type="Google" id="ProtNLM"/>
    </source>
</evidence>
<organism evidence="3">
    <name type="scientific">viral metagenome</name>
    <dbReference type="NCBI Taxonomy" id="1070528"/>
    <lineage>
        <taxon>unclassified sequences</taxon>
        <taxon>metagenomes</taxon>
        <taxon>organismal metagenomes</taxon>
    </lineage>
</organism>
<dbReference type="PANTHER" id="PTHR11927">
    <property type="entry name" value="GALACTOSIDE 2-L-FUCOSYLTRANSFERASE"/>
    <property type="match status" value="1"/>
</dbReference>
<keyword evidence="2" id="KW-0808">Transferase</keyword>
<dbReference type="PANTHER" id="PTHR11927:SF9">
    <property type="entry name" value="L-FUCOSYLTRANSFERASE"/>
    <property type="match status" value="1"/>
</dbReference>
<dbReference type="AlphaFoldDB" id="A0A6C0J1T4"/>
<dbReference type="Pfam" id="PF01531">
    <property type="entry name" value="Glyco_transf_11"/>
    <property type="match status" value="1"/>
</dbReference>